<feature type="non-terminal residue" evidence="8">
    <location>
        <position position="219"/>
    </location>
</feature>
<keyword evidence="6" id="KW-0560">Oxidoreductase</keyword>
<protein>
    <recommendedName>
        <fullName evidence="7">Dihydroorotate dehydrogenase catalytic domain-containing protein</fullName>
    </recommendedName>
</protein>
<dbReference type="GO" id="GO:0044205">
    <property type="term" value="P:'de novo' UMP biosynthetic process"/>
    <property type="evidence" value="ECO:0007669"/>
    <property type="project" value="UniProtKB-UniPathway"/>
</dbReference>
<dbReference type="UniPathway" id="UPA00070"/>
<keyword evidence="3" id="KW-0285">Flavoprotein</keyword>
<evidence type="ECO:0000256" key="3">
    <source>
        <dbReference type="ARBA" id="ARBA00022630"/>
    </source>
</evidence>
<accession>A0A382K070</accession>
<dbReference type="InterPro" id="IPR050074">
    <property type="entry name" value="DHO_dehydrogenase"/>
</dbReference>
<comment type="cofactor">
    <cofactor evidence="1">
        <name>FMN</name>
        <dbReference type="ChEBI" id="CHEBI:58210"/>
    </cofactor>
</comment>
<evidence type="ECO:0000256" key="6">
    <source>
        <dbReference type="ARBA" id="ARBA00023002"/>
    </source>
</evidence>
<reference evidence="8" key="1">
    <citation type="submission" date="2018-05" db="EMBL/GenBank/DDBJ databases">
        <authorList>
            <person name="Lanie J.A."/>
            <person name="Ng W.-L."/>
            <person name="Kazmierczak K.M."/>
            <person name="Andrzejewski T.M."/>
            <person name="Davidsen T.M."/>
            <person name="Wayne K.J."/>
            <person name="Tettelin H."/>
            <person name="Glass J.I."/>
            <person name="Rusch D."/>
            <person name="Podicherti R."/>
            <person name="Tsui H.-C.T."/>
            <person name="Winkler M.E."/>
        </authorList>
    </citation>
    <scope>NUCLEOTIDE SEQUENCE</scope>
</reference>
<proteinExistence type="predicted"/>
<evidence type="ECO:0000256" key="4">
    <source>
        <dbReference type="ARBA" id="ARBA00022643"/>
    </source>
</evidence>
<sequence length="219" mass="23005">MDAYVNAKEADFLLRRTTGCGTIDSEVTMADLSVNIAPGHAKGLLLRNPVIISCGTFGQDGYGSNMPSGVDFQRLGGVVAKTTTIQPRLGNATPRITHSRSWTMNSIGLQNPGIEVVLREQAPRWIDWQVPVILSIAGERIDEYRDLASAIEGTPGIAAIEINVSCPNVEGGLDFGQSSDFTGEAVNAVVTSTNLPVITKLSPNVTDIVAIANAAAAAG</sequence>
<dbReference type="GO" id="GO:0005737">
    <property type="term" value="C:cytoplasm"/>
    <property type="evidence" value="ECO:0007669"/>
    <property type="project" value="InterPro"/>
</dbReference>
<dbReference type="GO" id="GO:0006207">
    <property type="term" value="P:'de novo' pyrimidine nucleobase biosynthetic process"/>
    <property type="evidence" value="ECO:0007669"/>
    <property type="project" value="InterPro"/>
</dbReference>
<keyword evidence="5" id="KW-0665">Pyrimidine biosynthesis</keyword>
<comment type="pathway">
    <text evidence="2">Pyrimidine metabolism; UMP biosynthesis via de novo pathway.</text>
</comment>
<organism evidence="8">
    <name type="scientific">marine metagenome</name>
    <dbReference type="NCBI Taxonomy" id="408172"/>
    <lineage>
        <taxon>unclassified sequences</taxon>
        <taxon>metagenomes</taxon>
        <taxon>ecological metagenomes</taxon>
    </lineage>
</organism>
<name>A0A382K070_9ZZZZ</name>
<dbReference type="PROSITE" id="PS00911">
    <property type="entry name" value="DHODEHASE_1"/>
    <property type="match status" value="1"/>
</dbReference>
<dbReference type="AlphaFoldDB" id="A0A382K070"/>
<evidence type="ECO:0000256" key="1">
    <source>
        <dbReference type="ARBA" id="ARBA00001917"/>
    </source>
</evidence>
<dbReference type="PANTHER" id="PTHR48109:SF1">
    <property type="entry name" value="DIHYDROOROTATE DEHYDROGENASE (FUMARATE)"/>
    <property type="match status" value="1"/>
</dbReference>
<dbReference type="SUPFAM" id="SSF51395">
    <property type="entry name" value="FMN-linked oxidoreductases"/>
    <property type="match status" value="1"/>
</dbReference>
<keyword evidence="4" id="KW-0288">FMN</keyword>
<evidence type="ECO:0000256" key="5">
    <source>
        <dbReference type="ARBA" id="ARBA00022975"/>
    </source>
</evidence>
<feature type="domain" description="Dihydroorotate dehydrogenase catalytic" evidence="7">
    <location>
        <begin position="42"/>
        <end position="218"/>
    </location>
</feature>
<dbReference type="Gene3D" id="3.20.20.70">
    <property type="entry name" value="Aldolase class I"/>
    <property type="match status" value="1"/>
</dbReference>
<gene>
    <name evidence="8" type="ORF">METZ01_LOCUS269766</name>
</gene>
<dbReference type="InterPro" id="IPR005720">
    <property type="entry name" value="Dihydroorotate_DH_cat"/>
</dbReference>
<dbReference type="EMBL" id="UINC01077104">
    <property type="protein sequence ID" value="SVC16912.1"/>
    <property type="molecule type" value="Genomic_DNA"/>
</dbReference>
<evidence type="ECO:0000256" key="2">
    <source>
        <dbReference type="ARBA" id="ARBA00004725"/>
    </source>
</evidence>
<dbReference type="InterPro" id="IPR001295">
    <property type="entry name" value="Dihydroorotate_DH_CS"/>
</dbReference>
<evidence type="ECO:0000313" key="8">
    <source>
        <dbReference type="EMBL" id="SVC16912.1"/>
    </source>
</evidence>
<evidence type="ECO:0000259" key="7">
    <source>
        <dbReference type="Pfam" id="PF01180"/>
    </source>
</evidence>
<dbReference type="GO" id="GO:0004152">
    <property type="term" value="F:dihydroorotate dehydrogenase activity"/>
    <property type="evidence" value="ECO:0007669"/>
    <property type="project" value="TreeGrafter"/>
</dbReference>
<dbReference type="PANTHER" id="PTHR48109">
    <property type="entry name" value="DIHYDROOROTATE DEHYDROGENASE (QUINONE), MITOCHONDRIAL-RELATED"/>
    <property type="match status" value="1"/>
</dbReference>
<dbReference type="InterPro" id="IPR013785">
    <property type="entry name" value="Aldolase_TIM"/>
</dbReference>
<dbReference type="Pfam" id="PF01180">
    <property type="entry name" value="DHO_dh"/>
    <property type="match status" value="1"/>
</dbReference>